<dbReference type="CDD" id="cd06664">
    <property type="entry name" value="IscU_like"/>
    <property type="match status" value="1"/>
</dbReference>
<evidence type="ECO:0000259" key="1">
    <source>
        <dbReference type="Pfam" id="PF01592"/>
    </source>
</evidence>
<reference evidence="2" key="1">
    <citation type="journal article" date="2014" name="Front. Microbiol.">
        <title>High frequency of phylogenetically diverse reductive dehalogenase-homologous genes in deep subseafloor sedimentary metagenomes.</title>
        <authorList>
            <person name="Kawai M."/>
            <person name="Futagami T."/>
            <person name="Toyoda A."/>
            <person name="Takaki Y."/>
            <person name="Nishi S."/>
            <person name="Hori S."/>
            <person name="Arai W."/>
            <person name="Tsubouchi T."/>
            <person name="Morono Y."/>
            <person name="Uchiyama I."/>
            <person name="Ito T."/>
            <person name="Fujiyama A."/>
            <person name="Inagaki F."/>
            <person name="Takami H."/>
        </authorList>
    </citation>
    <scope>NUCLEOTIDE SEQUENCE</scope>
    <source>
        <strain evidence="2">Expedition CK06-06</strain>
    </source>
</reference>
<protein>
    <recommendedName>
        <fullName evidence="1">NIF system FeS cluster assembly NifU N-terminal domain-containing protein</fullName>
    </recommendedName>
</protein>
<dbReference type="PANTHER" id="PTHR10093">
    <property type="entry name" value="IRON-SULFUR CLUSTER ASSEMBLY ENZYME NIFU HOMOLOG"/>
    <property type="match status" value="1"/>
</dbReference>
<organism evidence="2">
    <name type="scientific">marine sediment metagenome</name>
    <dbReference type="NCBI Taxonomy" id="412755"/>
    <lineage>
        <taxon>unclassified sequences</taxon>
        <taxon>metagenomes</taxon>
        <taxon>ecological metagenomes</taxon>
    </lineage>
</organism>
<sequence>MIEHRGEETDFDRLVAELQRQIIEQERALYSAKVIEEAHNPTNLGRMSVPDARGIVHGWCGDTMEVYLRLNGARIEEATFMTDGCGPSVACGNMLTRLVRGMSLEEAGEIKPEELIAALDGLPEESLHCAELAVNTLRYVLERYLGGQPRGGRDAASPTG</sequence>
<accession>X0XUJ6</accession>
<feature type="non-terminal residue" evidence="2">
    <location>
        <position position="160"/>
    </location>
</feature>
<dbReference type="GO" id="GO:0051536">
    <property type="term" value="F:iron-sulfur cluster binding"/>
    <property type="evidence" value="ECO:0007669"/>
    <property type="project" value="InterPro"/>
</dbReference>
<dbReference type="AlphaFoldDB" id="X0XUJ6"/>
<dbReference type="SUPFAM" id="SSF82649">
    <property type="entry name" value="SufE/NifU"/>
    <property type="match status" value="1"/>
</dbReference>
<dbReference type="EMBL" id="BARS01050283">
    <property type="protein sequence ID" value="GAG46990.1"/>
    <property type="molecule type" value="Genomic_DNA"/>
</dbReference>
<evidence type="ECO:0000313" key="2">
    <source>
        <dbReference type="EMBL" id="GAG46990.1"/>
    </source>
</evidence>
<dbReference type="Gene3D" id="3.90.1010.10">
    <property type="match status" value="1"/>
</dbReference>
<feature type="domain" description="NIF system FeS cluster assembly NifU N-terminal" evidence="1">
    <location>
        <begin position="30"/>
        <end position="146"/>
    </location>
</feature>
<dbReference type="InterPro" id="IPR002871">
    <property type="entry name" value="NIF_FeS_clus_asmbl_NifU_N"/>
</dbReference>
<dbReference type="GO" id="GO:0016226">
    <property type="term" value="P:iron-sulfur cluster assembly"/>
    <property type="evidence" value="ECO:0007669"/>
    <property type="project" value="InterPro"/>
</dbReference>
<comment type="caution">
    <text evidence="2">The sequence shown here is derived from an EMBL/GenBank/DDBJ whole genome shotgun (WGS) entry which is preliminary data.</text>
</comment>
<dbReference type="Pfam" id="PF01592">
    <property type="entry name" value="NifU_N"/>
    <property type="match status" value="1"/>
</dbReference>
<proteinExistence type="predicted"/>
<name>X0XUJ6_9ZZZZ</name>
<dbReference type="GO" id="GO:0005506">
    <property type="term" value="F:iron ion binding"/>
    <property type="evidence" value="ECO:0007669"/>
    <property type="project" value="InterPro"/>
</dbReference>
<gene>
    <name evidence="2" type="ORF">S01H1_75093</name>
</gene>